<feature type="compositionally biased region" description="Basic and acidic residues" evidence="4">
    <location>
        <begin position="21"/>
        <end position="34"/>
    </location>
</feature>
<dbReference type="Gene3D" id="3.30.230.10">
    <property type="match status" value="1"/>
</dbReference>
<keyword evidence="3" id="KW-0067">ATP-binding</keyword>
<dbReference type="GO" id="GO:0005524">
    <property type="term" value="F:ATP binding"/>
    <property type="evidence" value="ECO:0007669"/>
    <property type="project" value="UniProtKB-KW"/>
</dbReference>
<dbReference type="GO" id="GO:0004335">
    <property type="term" value="F:galactokinase activity"/>
    <property type="evidence" value="ECO:0007669"/>
    <property type="project" value="TreeGrafter"/>
</dbReference>
<evidence type="ECO:0000256" key="4">
    <source>
        <dbReference type="SAM" id="MobiDB-lite"/>
    </source>
</evidence>
<comment type="caution">
    <text evidence="6">The sequence shown here is derived from an EMBL/GenBank/DDBJ whole genome shotgun (WGS) entry which is preliminary data.</text>
</comment>
<gene>
    <name evidence="6" type="ORF">QLX08_007171</name>
</gene>
<dbReference type="InterPro" id="IPR006204">
    <property type="entry name" value="GHMP_kinase_N_dom"/>
</dbReference>
<evidence type="ECO:0000256" key="2">
    <source>
        <dbReference type="ARBA" id="ARBA00022741"/>
    </source>
</evidence>
<dbReference type="Gene3D" id="3.30.70.890">
    <property type="entry name" value="GHMP kinase, C-terminal domain"/>
    <property type="match status" value="1"/>
</dbReference>
<dbReference type="Proteomes" id="UP001432146">
    <property type="component" value="Unassembled WGS sequence"/>
</dbReference>
<comment type="similarity">
    <text evidence="1">Belongs to the GHMP kinase family. GalK subfamily.</text>
</comment>
<protein>
    <recommendedName>
        <fullName evidence="5">GHMP kinase N-terminal domain-containing protein</fullName>
    </recommendedName>
</protein>
<feature type="domain" description="GHMP kinase N-terminal" evidence="5">
    <location>
        <begin position="150"/>
        <end position="239"/>
    </location>
</feature>
<dbReference type="SUPFAM" id="SSF55060">
    <property type="entry name" value="GHMP Kinase, C-terminal domain"/>
    <property type="match status" value="1"/>
</dbReference>
<dbReference type="EMBL" id="JAWNGG020000136">
    <property type="protein sequence ID" value="KAK9299947.1"/>
    <property type="molecule type" value="Genomic_DNA"/>
</dbReference>
<dbReference type="SUPFAM" id="SSF54211">
    <property type="entry name" value="Ribosomal protein S5 domain 2-like"/>
    <property type="match status" value="1"/>
</dbReference>
<evidence type="ECO:0000313" key="6">
    <source>
        <dbReference type="EMBL" id="KAK9299947.1"/>
    </source>
</evidence>
<evidence type="ECO:0000259" key="5">
    <source>
        <dbReference type="Pfam" id="PF00288"/>
    </source>
</evidence>
<keyword evidence="2" id="KW-0547">Nucleotide-binding</keyword>
<dbReference type="Pfam" id="PF00288">
    <property type="entry name" value="GHMP_kinases_N"/>
    <property type="match status" value="1"/>
</dbReference>
<evidence type="ECO:0000256" key="3">
    <source>
        <dbReference type="ARBA" id="ARBA00022840"/>
    </source>
</evidence>
<evidence type="ECO:0000256" key="1">
    <source>
        <dbReference type="ARBA" id="ARBA00006566"/>
    </source>
</evidence>
<evidence type="ECO:0000313" key="7">
    <source>
        <dbReference type="Proteomes" id="UP001432146"/>
    </source>
</evidence>
<dbReference type="AlphaFoldDB" id="A0AAW0ZQ82"/>
<reference evidence="6 7" key="1">
    <citation type="submission" date="2024-05" db="EMBL/GenBank/DDBJ databases">
        <title>The nuclear and mitochondrial genome assemblies of Tetragonisca angustula (Apidae: Meliponini), a tiny yet remarkable pollinator in the Neotropics.</title>
        <authorList>
            <person name="Ferrari R."/>
            <person name="Ricardo P.C."/>
            <person name="Dias F.C."/>
            <person name="Araujo N.S."/>
            <person name="Soares D.O."/>
            <person name="Zhou Q.-S."/>
            <person name="Zhu C.-D."/>
            <person name="Coutinho L."/>
            <person name="Airas M.C."/>
            <person name="Batista T.M."/>
        </authorList>
    </citation>
    <scope>NUCLEOTIDE SEQUENCE [LARGE SCALE GENOMIC DNA]</scope>
    <source>
        <strain evidence="6">ASF017062</strain>
        <tissue evidence="6">Abdomen</tissue>
    </source>
</reference>
<proteinExistence type="inferred from homology"/>
<accession>A0AAW0ZQ82</accession>
<dbReference type="InterPro" id="IPR036554">
    <property type="entry name" value="GHMP_kinase_C_sf"/>
</dbReference>
<dbReference type="InterPro" id="IPR020568">
    <property type="entry name" value="Ribosomal_Su5_D2-typ_SF"/>
</dbReference>
<dbReference type="PANTHER" id="PTHR10457">
    <property type="entry name" value="MEVALONATE KINASE/GALACTOKINASE"/>
    <property type="match status" value="1"/>
</dbReference>
<dbReference type="GO" id="GO:0005829">
    <property type="term" value="C:cytosol"/>
    <property type="evidence" value="ECO:0007669"/>
    <property type="project" value="TreeGrafter"/>
</dbReference>
<keyword evidence="7" id="KW-1185">Reference proteome</keyword>
<dbReference type="PANTHER" id="PTHR10457:SF7">
    <property type="entry name" value="GALACTOKINASE-RELATED"/>
    <property type="match status" value="1"/>
</dbReference>
<organism evidence="6 7">
    <name type="scientific">Tetragonisca angustula</name>
    <dbReference type="NCBI Taxonomy" id="166442"/>
    <lineage>
        <taxon>Eukaryota</taxon>
        <taxon>Metazoa</taxon>
        <taxon>Ecdysozoa</taxon>
        <taxon>Arthropoda</taxon>
        <taxon>Hexapoda</taxon>
        <taxon>Insecta</taxon>
        <taxon>Pterygota</taxon>
        <taxon>Neoptera</taxon>
        <taxon>Endopterygota</taxon>
        <taxon>Hymenoptera</taxon>
        <taxon>Apocrita</taxon>
        <taxon>Aculeata</taxon>
        <taxon>Apoidea</taxon>
        <taxon>Anthophila</taxon>
        <taxon>Apidae</taxon>
        <taxon>Tetragonisca</taxon>
    </lineage>
</organism>
<dbReference type="InterPro" id="IPR014721">
    <property type="entry name" value="Ribsml_uS5_D2-typ_fold_subgr"/>
</dbReference>
<name>A0AAW0ZQ82_9HYME</name>
<feature type="compositionally biased region" description="Low complexity" evidence="4">
    <location>
        <begin position="38"/>
        <end position="48"/>
    </location>
</feature>
<dbReference type="GO" id="GO:0006012">
    <property type="term" value="P:galactose metabolic process"/>
    <property type="evidence" value="ECO:0007669"/>
    <property type="project" value="TreeGrafter"/>
</dbReference>
<feature type="region of interest" description="Disordered" evidence="4">
    <location>
        <begin position="1"/>
        <end position="48"/>
    </location>
</feature>
<sequence>MNDKSGDARTACTTASVPDDQFSRDCHEPVKTRPNEYPSKSVSSSPSVDELRRLAEQEFVGCYGLFPTCAVFAPGCLTVAGNESADLAETRSLSMAVQLVTLVVGKRSHGSKLCQVKTLLDSGERESCEFRLNDANLCTSTGEASWIRCLKGAIRSFKEWRRAQVLPGFKVVIVSSLPAKLGLGSDSALVVALYALLEAITGTCTGNVMEKMLVCQLAQRLATNSCKVRASDILVSIIGAEGRIFAFDAQTLDVDRANWNDDTDVQLVLVELNDDDTEREGSSAQRDESSKARCEQVATAMNTMSRWRAHPAGAWSSMGLSFPRETTEMVNDAIVRDARIGNMTNAIRRERWEEFGELLRENHRFACKRLNFSPDDIKRIENMFEPTEGVLGFSVVNCGTSVVTLVRKSKLKTFISRLSRAEIPRQRCYLIKACTGASTIYAYERPASTKYSPHPRLTVKHHLREKINTEENNVRKYDVPLYVNTISLFVSRGSSKS</sequence>